<dbReference type="EMBL" id="UOEP01000052">
    <property type="protein sequence ID" value="VAW15663.1"/>
    <property type="molecule type" value="Genomic_DNA"/>
</dbReference>
<feature type="non-terminal residue" evidence="2">
    <location>
        <position position="61"/>
    </location>
</feature>
<feature type="domain" description="DUF4301" evidence="1">
    <location>
        <begin position="4"/>
        <end position="61"/>
    </location>
</feature>
<organism evidence="2">
    <name type="scientific">hydrothermal vent metagenome</name>
    <dbReference type="NCBI Taxonomy" id="652676"/>
    <lineage>
        <taxon>unclassified sequences</taxon>
        <taxon>metagenomes</taxon>
        <taxon>ecological metagenomes</taxon>
    </lineage>
</organism>
<name>A0A3B0THP5_9ZZZZ</name>
<gene>
    <name evidence="2" type="ORF">MNBD_BACTEROID01-1632</name>
</gene>
<dbReference type="Pfam" id="PF14134">
    <property type="entry name" value="DUF4301"/>
    <property type="match status" value="1"/>
</dbReference>
<dbReference type="AlphaFoldDB" id="A0A3B0THP5"/>
<protein>
    <recommendedName>
        <fullName evidence="1">DUF4301 domain-containing protein</fullName>
    </recommendedName>
</protein>
<reference evidence="2" key="1">
    <citation type="submission" date="2018-06" db="EMBL/GenBank/DDBJ databases">
        <authorList>
            <person name="Zhirakovskaya E."/>
        </authorList>
    </citation>
    <scope>NUCLEOTIDE SEQUENCE</scope>
</reference>
<sequence>MISEKDKSQISSRGSNLEKVKKQIEDFKKGFPYLKIEKAASVGDGIIQLNTTQKEEAISFY</sequence>
<proteinExistence type="predicted"/>
<dbReference type="InterPro" id="IPR025393">
    <property type="entry name" value="DUF4301"/>
</dbReference>
<evidence type="ECO:0000259" key="1">
    <source>
        <dbReference type="Pfam" id="PF14134"/>
    </source>
</evidence>
<accession>A0A3B0THP5</accession>
<evidence type="ECO:0000313" key="2">
    <source>
        <dbReference type="EMBL" id="VAW15663.1"/>
    </source>
</evidence>